<dbReference type="STRING" id="84022.CACET_c31720"/>
<sequence>MPQITMYPGQVNSPAAELAENINASQTTIPMDNASILPDAPNICTISIGEDAETILYLGKDGNNLIDVTRGFEGPAKSWNAGTKVRRLFTAYDYNSLRQNQVAHLAQTAIHESTEIPTANRIAMFDSNSKLKIPKNTQRNLTKNDNFFRPTPIVFNDSSEFEVGSNVIVPINELRPGYFSSSYQAMLLNVRVQPGATGHSYALYHIGTTNNSANSYSIFAVKALSGIDVTYDSIDDKLVVMNNTGGSRILTVECMMF</sequence>
<evidence type="ECO:0000313" key="1">
    <source>
        <dbReference type="EMBL" id="AKL96616.1"/>
    </source>
</evidence>
<proteinExistence type="predicted"/>
<dbReference type="RefSeq" id="WP_044825853.1">
    <property type="nucleotide sequence ID" value="NZ_CP009687.1"/>
</dbReference>
<dbReference type="Proteomes" id="UP000035704">
    <property type="component" value="Chromosome"/>
</dbReference>
<reference evidence="1 2" key="1">
    <citation type="submission" date="2014-10" db="EMBL/GenBank/DDBJ databases">
        <title>Genome sequence of Clostridium aceticum DSM 1496.</title>
        <authorList>
            <person name="Poehlein A."/>
            <person name="Schiel-Bengelsdorf B."/>
            <person name="Gottschalk G."/>
            <person name="Duerre P."/>
            <person name="Daniel R."/>
        </authorList>
    </citation>
    <scope>NUCLEOTIDE SEQUENCE [LARGE SCALE GENOMIC DNA]</scope>
    <source>
        <strain evidence="1 2">DSM 1496</strain>
    </source>
</reference>
<dbReference type="EMBL" id="CP009687">
    <property type="protein sequence ID" value="AKL96616.1"/>
    <property type="molecule type" value="Genomic_DNA"/>
</dbReference>
<dbReference type="PATRIC" id="fig|84022.5.peg.1345"/>
<name>A0A0D8I755_9CLOT</name>
<protein>
    <submittedName>
        <fullName evidence="1">Uncharacterized protein</fullName>
    </submittedName>
</protein>
<keyword evidence="2" id="KW-1185">Reference proteome</keyword>
<dbReference type="KEGG" id="cace:CACET_c31720"/>
<organism evidence="1 2">
    <name type="scientific">Clostridium aceticum</name>
    <dbReference type="NCBI Taxonomy" id="84022"/>
    <lineage>
        <taxon>Bacteria</taxon>
        <taxon>Bacillati</taxon>
        <taxon>Bacillota</taxon>
        <taxon>Clostridia</taxon>
        <taxon>Eubacteriales</taxon>
        <taxon>Clostridiaceae</taxon>
        <taxon>Clostridium</taxon>
    </lineage>
</organism>
<gene>
    <name evidence="1" type="ORF">CACET_c31720</name>
</gene>
<dbReference type="OrthoDB" id="2667186at2"/>
<accession>A0A0D8I755</accession>
<dbReference type="AlphaFoldDB" id="A0A0D8I755"/>
<evidence type="ECO:0000313" key="2">
    <source>
        <dbReference type="Proteomes" id="UP000035704"/>
    </source>
</evidence>